<evidence type="ECO:0000313" key="4">
    <source>
        <dbReference type="Proteomes" id="UP000694640"/>
    </source>
</evidence>
<protein>
    <submittedName>
        <fullName evidence="3">Uncharacterized protein</fullName>
    </submittedName>
</protein>
<dbReference type="EMBL" id="JAEQMM010000003">
    <property type="protein sequence ID" value="MBT1139243.1"/>
    <property type="molecule type" value="Genomic_DNA"/>
</dbReference>
<sequence>MAISDIVMWTFVFIIATGFVTVISTAVLLKRAKRAPKDAEQSHSDDDDDWKKGDWKD</sequence>
<dbReference type="RefSeq" id="WP_214418048.1">
    <property type="nucleotide sequence ID" value="NZ_JAEQMM010000003.1"/>
</dbReference>
<comment type="caution">
    <text evidence="3">The sequence shown here is derived from an EMBL/GenBank/DDBJ whole genome shotgun (WGS) entry which is preliminary data.</text>
</comment>
<evidence type="ECO:0000313" key="3">
    <source>
        <dbReference type="EMBL" id="MBT1139243.1"/>
    </source>
</evidence>
<feature type="compositionally biased region" description="Basic and acidic residues" evidence="1">
    <location>
        <begin position="35"/>
        <end position="57"/>
    </location>
</feature>
<feature type="region of interest" description="Disordered" evidence="1">
    <location>
        <begin position="32"/>
        <end position="57"/>
    </location>
</feature>
<feature type="transmembrane region" description="Helical" evidence="2">
    <location>
        <begin position="6"/>
        <end position="29"/>
    </location>
</feature>
<keyword evidence="2" id="KW-1133">Transmembrane helix</keyword>
<reference evidence="3 4" key="1">
    <citation type="submission" date="2021-01" db="EMBL/GenBank/DDBJ databases">
        <title>High-quality draft genome sequence data of six Lactiplantibacillus plantarum subsp. argentoratensis strains isolated from various Greek sourdoughs.</title>
        <authorList>
            <person name="Syrokou M.K."/>
            <person name="Paramithiotis S."/>
            <person name="Skandamis P.N."/>
            <person name="Drosinos E.H."/>
            <person name="Bosnea L."/>
            <person name="Mataragas M."/>
        </authorList>
    </citation>
    <scope>NUCLEOTIDE SEQUENCE [LARGE SCALE GENOMIC DNA]</scope>
    <source>
        <strain evidence="3 4">LQC 2520</strain>
    </source>
</reference>
<accession>A0ABS5UKY7</accession>
<dbReference type="Proteomes" id="UP000694640">
    <property type="component" value="Unassembled WGS sequence"/>
</dbReference>
<evidence type="ECO:0000256" key="2">
    <source>
        <dbReference type="SAM" id="Phobius"/>
    </source>
</evidence>
<gene>
    <name evidence="3" type="ORF">JKL17_14130</name>
</gene>
<keyword evidence="2" id="KW-0812">Transmembrane</keyword>
<proteinExistence type="predicted"/>
<name>A0ABS5UKY7_9LACO</name>
<evidence type="ECO:0000256" key="1">
    <source>
        <dbReference type="SAM" id="MobiDB-lite"/>
    </source>
</evidence>
<keyword evidence="2" id="KW-0472">Membrane</keyword>
<organism evidence="3 4">
    <name type="scientific">Lactiplantibacillus argentoratensis</name>
    <dbReference type="NCBI Taxonomy" id="271881"/>
    <lineage>
        <taxon>Bacteria</taxon>
        <taxon>Bacillati</taxon>
        <taxon>Bacillota</taxon>
        <taxon>Bacilli</taxon>
        <taxon>Lactobacillales</taxon>
        <taxon>Lactobacillaceae</taxon>
        <taxon>Lactiplantibacillus</taxon>
    </lineage>
</organism>
<keyword evidence="4" id="KW-1185">Reference proteome</keyword>